<dbReference type="OrthoDB" id="9785015at2"/>
<gene>
    <name evidence="5" type="ORF">EV688_10632</name>
</gene>
<dbReference type="Gene3D" id="3.40.190.10">
    <property type="entry name" value="Periplasmic binding protein-like II"/>
    <property type="match status" value="2"/>
</dbReference>
<evidence type="ECO:0000313" key="5">
    <source>
        <dbReference type="EMBL" id="TCO75842.1"/>
    </source>
</evidence>
<feature type="binding site" evidence="4">
    <location>
        <position position="201"/>
    </location>
    <ligand>
        <name>molybdate</name>
        <dbReference type="ChEBI" id="CHEBI:36264"/>
    </ligand>
</feature>
<evidence type="ECO:0000313" key="6">
    <source>
        <dbReference type="Proteomes" id="UP000294980"/>
    </source>
</evidence>
<evidence type="ECO:0000256" key="3">
    <source>
        <dbReference type="ARBA" id="ARBA00022729"/>
    </source>
</evidence>
<dbReference type="InterPro" id="IPR005950">
    <property type="entry name" value="ModA"/>
</dbReference>
<evidence type="ECO:0000256" key="1">
    <source>
        <dbReference type="ARBA" id="ARBA00009175"/>
    </source>
</evidence>
<dbReference type="RefSeq" id="WP_117316061.1">
    <property type="nucleotide sequence ID" value="NZ_QQSW01000005.1"/>
</dbReference>
<protein>
    <submittedName>
        <fullName evidence="5">Molybdate transport system substrate-binding protein</fullName>
    </submittedName>
</protein>
<dbReference type="GO" id="GO:0015689">
    <property type="term" value="P:molybdate ion transport"/>
    <property type="evidence" value="ECO:0007669"/>
    <property type="project" value="InterPro"/>
</dbReference>
<dbReference type="InterPro" id="IPR050682">
    <property type="entry name" value="ModA/WtpA"/>
</dbReference>
<comment type="caution">
    <text evidence="5">The sequence shown here is derived from an EMBL/GenBank/DDBJ whole genome shotgun (WGS) entry which is preliminary data.</text>
</comment>
<dbReference type="PIRSF" id="PIRSF004846">
    <property type="entry name" value="ModA"/>
    <property type="match status" value="1"/>
</dbReference>
<name>A0A4R2KSS1_9GAMM</name>
<dbReference type="InterPro" id="IPR044084">
    <property type="entry name" value="AvModA-like_subst-bd"/>
</dbReference>
<comment type="similarity">
    <text evidence="1">Belongs to the bacterial solute-binding protein ModA family.</text>
</comment>
<dbReference type="SUPFAM" id="SSF53850">
    <property type="entry name" value="Periplasmic binding protein-like II"/>
    <property type="match status" value="1"/>
</dbReference>
<dbReference type="GO" id="GO:0030973">
    <property type="term" value="F:molybdate ion binding"/>
    <property type="evidence" value="ECO:0007669"/>
    <property type="project" value="InterPro"/>
</dbReference>
<evidence type="ECO:0000256" key="4">
    <source>
        <dbReference type="PIRSR" id="PIRSR004846-1"/>
    </source>
</evidence>
<keyword evidence="6" id="KW-1185">Reference proteome</keyword>
<feature type="binding site" evidence="4">
    <location>
        <position position="88"/>
    </location>
    <ligand>
        <name>molybdate</name>
        <dbReference type="ChEBI" id="CHEBI:36264"/>
    </ligand>
</feature>
<proteinExistence type="inferred from homology"/>
<dbReference type="Proteomes" id="UP000294980">
    <property type="component" value="Unassembled WGS sequence"/>
</dbReference>
<dbReference type="CDD" id="cd13539">
    <property type="entry name" value="PBP2_AvModA"/>
    <property type="match status" value="1"/>
</dbReference>
<dbReference type="NCBIfam" id="TIGR01256">
    <property type="entry name" value="modA"/>
    <property type="match status" value="1"/>
</dbReference>
<keyword evidence="2 4" id="KW-0479">Metal-binding</keyword>
<accession>A0A4R2KSS1</accession>
<evidence type="ECO:0000256" key="2">
    <source>
        <dbReference type="ARBA" id="ARBA00022723"/>
    </source>
</evidence>
<keyword evidence="3" id="KW-0732">Signal</keyword>
<reference evidence="5 6" key="1">
    <citation type="submission" date="2019-03" db="EMBL/GenBank/DDBJ databases">
        <title>Genomic Encyclopedia of Type Strains, Phase IV (KMG-IV): sequencing the most valuable type-strain genomes for metagenomic binning, comparative biology and taxonomic classification.</title>
        <authorList>
            <person name="Goeker M."/>
        </authorList>
    </citation>
    <scope>NUCLEOTIDE SEQUENCE [LARGE SCALE GENOMIC DNA]</scope>
    <source>
        <strain evidence="5 6">DSM 23344</strain>
    </source>
</reference>
<dbReference type="PANTHER" id="PTHR30632">
    <property type="entry name" value="MOLYBDATE-BINDING PERIPLASMIC PROTEIN"/>
    <property type="match status" value="1"/>
</dbReference>
<dbReference type="EMBL" id="SLWX01000006">
    <property type="protein sequence ID" value="TCO75842.1"/>
    <property type="molecule type" value="Genomic_DNA"/>
</dbReference>
<sequence length="287" mass="30883">MATCRIDTAGSALSGCWNRYLRATGTALFRVLGLCLALALSAQVSAQAPDQQPVRVAAASDLRFALDDIADGFQRESGYRLRITYGSTGNFAHQIRNGAPFHLFLAADERYVDALASDRLTEGAGTLYAIGRLALVVPRGSSLTPTPTLTDVRARLAASPLQRFAIANPAHAPYGERARDVLEHQGLWEALQPQLVLGENVSQAAQFALSGSTVGGLIAWSLALAPRIAARADSTLIPADWHRPLKQRMVLLRGATDGAHAFYDYLQESPAREVLRRYGFSLPTDGA</sequence>
<dbReference type="PANTHER" id="PTHR30632:SF14">
    <property type="entry name" value="TUNGSTATE_MOLYBDATE_CHROMATE-BINDING PROTEIN MODA"/>
    <property type="match status" value="1"/>
</dbReference>
<dbReference type="AlphaFoldDB" id="A0A4R2KSS1"/>
<organism evidence="5 6">
    <name type="scientific">Chromatocurvus halotolerans</name>
    <dbReference type="NCBI Taxonomy" id="1132028"/>
    <lineage>
        <taxon>Bacteria</taxon>
        <taxon>Pseudomonadati</taxon>
        <taxon>Pseudomonadota</taxon>
        <taxon>Gammaproteobacteria</taxon>
        <taxon>Cellvibrionales</taxon>
        <taxon>Halieaceae</taxon>
        <taxon>Chromatocurvus</taxon>
    </lineage>
</organism>
<dbReference type="Pfam" id="PF13531">
    <property type="entry name" value="SBP_bac_11"/>
    <property type="match status" value="1"/>
</dbReference>
<dbReference type="GO" id="GO:0046872">
    <property type="term" value="F:metal ion binding"/>
    <property type="evidence" value="ECO:0007669"/>
    <property type="project" value="UniProtKB-KW"/>
</dbReference>
<keyword evidence="4" id="KW-0500">Molybdenum</keyword>